<evidence type="ECO:0000259" key="3">
    <source>
        <dbReference type="Pfam" id="PF19263"/>
    </source>
</evidence>
<dbReference type="AlphaFoldDB" id="A0A369IDP0"/>
<reference evidence="4 5" key="1">
    <citation type="submission" date="2018-07" db="EMBL/GenBank/DDBJ databases">
        <title>Genome analysis of Runella aurantiaca.</title>
        <authorList>
            <person name="Yang X."/>
        </authorList>
    </citation>
    <scope>NUCLEOTIDE SEQUENCE [LARGE SCALE GENOMIC DNA]</scope>
    <source>
        <strain evidence="4 5">YX9</strain>
    </source>
</reference>
<comment type="caution">
    <text evidence="4">The sequence shown here is derived from an EMBL/GenBank/DDBJ whole genome shotgun (WGS) entry which is preliminary data.</text>
</comment>
<protein>
    <submittedName>
        <fullName evidence="4">DUF3854 domain-containing protein</fullName>
    </submittedName>
</protein>
<dbReference type="Gene3D" id="3.40.50.300">
    <property type="entry name" value="P-loop containing nucleotide triphosphate hydrolases"/>
    <property type="match status" value="1"/>
</dbReference>
<feature type="domain" description="NrS-1 polymerase-like helicase" evidence="3">
    <location>
        <begin position="477"/>
        <end position="573"/>
    </location>
</feature>
<keyword evidence="5" id="KW-1185">Reference proteome</keyword>
<proteinExistence type="predicted"/>
<dbReference type="InterPro" id="IPR027417">
    <property type="entry name" value="P-loop_NTPase"/>
</dbReference>
<feature type="region of interest" description="Disordered" evidence="1">
    <location>
        <begin position="1"/>
        <end position="37"/>
    </location>
</feature>
<evidence type="ECO:0000313" key="4">
    <source>
        <dbReference type="EMBL" id="RDB05613.1"/>
    </source>
</evidence>
<accession>A0A369IDP0</accession>
<dbReference type="Pfam" id="PF12965">
    <property type="entry name" value="DUF3854"/>
    <property type="match status" value="1"/>
</dbReference>
<dbReference type="InterPro" id="IPR024385">
    <property type="entry name" value="DUF3854"/>
</dbReference>
<feature type="domain" description="DUF3854" evidence="2">
    <location>
        <begin position="152"/>
        <end position="276"/>
    </location>
</feature>
<name>A0A369IDP0_9BACT</name>
<organism evidence="4 5">
    <name type="scientific">Runella aurantiaca</name>
    <dbReference type="NCBI Taxonomy" id="2282308"/>
    <lineage>
        <taxon>Bacteria</taxon>
        <taxon>Pseudomonadati</taxon>
        <taxon>Bacteroidota</taxon>
        <taxon>Cytophagia</taxon>
        <taxon>Cytophagales</taxon>
        <taxon>Spirosomataceae</taxon>
        <taxon>Runella</taxon>
    </lineage>
</organism>
<dbReference type="Proteomes" id="UP000253141">
    <property type="component" value="Unassembled WGS sequence"/>
</dbReference>
<dbReference type="Pfam" id="PF19263">
    <property type="entry name" value="DUF5906"/>
    <property type="match status" value="1"/>
</dbReference>
<evidence type="ECO:0000313" key="5">
    <source>
        <dbReference type="Proteomes" id="UP000253141"/>
    </source>
</evidence>
<gene>
    <name evidence="4" type="ORF">DVG78_13635</name>
</gene>
<dbReference type="EMBL" id="QPIW01000009">
    <property type="protein sequence ID" value="RDB05613.1"/>
    <property type="molecule type" value="Genomic_DNA"/>
</dbReference>
<evidence type="ECO:0000259" key="2">
    <source>
        <dbReference type="Pfam" id="PF12965"/>
    </source>
</evidence>
<dbReference type="OrthoDB" id="608366at2"/>
<dbReference type="InterPro" id="IPR045455">
    <property type="entry name" value="NrS-1_pol-like_helicase"/>
</dbReference>
<dbReference type="RefSeq" id="WP_114461617.1">
    <property type="nucleotide sequence ID" value="NZ_QPIW01000009.1"/>
</dbReference>
<sequence>MKKSEASSKPAPVPPLPSDKSPNLSPPDETPSVTIEPTEPTYFQKRLQELGITPELNQQTAASFTDEYSRQTFPVFSENLNGDILIRYAGINGWKSYFRGKSQEAAYIRTRLHPSRCTDGMPKYLTPRGAGTEVFFPPLILEAYQQSTEIKTLVVTEGEFKAFKACIHGLFCVGVQGIHNTHEKDPDGGNILNTELQAVIRICKVKNLIFLLDNDCLTVEYEEDKDLAKRPTLFYSAVRNFREYTKHLDCDVYFAHLNPERPEKGIDDLLCAKADKAAVIIEELLKLKVKNPYFFIENVTDKSLKKLKSYFALDNADAFYDKYEEVLTDKKFRFSGHYYQFNGLELKRLVSDAINNFVRVGDDYYEAYHKPDKEERMELVFDKRKKSTITDDYGKDATQFIKRYKGFCLVPSHHNYRREINQCYNTYYPLTHQPQAGSIENSLSLLRHIFGERIEFAVDYMQLLYQRPAQLLPILLLQSKERETGKSTFGQWLRDIFETNSVKLGNADLQGDFNSSFMEKLLIVVDETSLERKTTSEAIKRMSTEVGKVIVKKKSVAEYETDWIGKFVFCTNNVGTSLYIGKGETRYAVFTVPPFPKEKKDPDMLAKLREEIPAFLHHLQGRTLHYPKIGRMYFDFEVYKTDELDEAIEANIPIVEREIRTYIQDCFDTWPYLKELFFTPKDLVDELKENSKFIDHVSVVRTLKNDLEYLPSKESVRYQFYSIRVFSQISDGYAPSSRVGKCYCVNRHFFETGKVQISEPQQKIPF</sequence>
<evidence type="ECO:0000256" key="1">
    <source>
        <dbReference type="SAM" id="MobiDB-lite"/>
    </source>
</evidence>